<keyword evidence="3" id="KW-1185">Reference proteome</keyword>
<reference evidence="2 3" key="1">
    <citation type="journal article" date="2014" name="Genome Biol.">
        <title>Transcriptome and methylome profiling reveals relics of genome dominance in the mesopolyploid Brassica oleracea.</title>
        <authorList>
            <person name="Parkin I.A."/>
            <person name="Koh C."/>
            <person name="Tang H."/>
            <person name="Robinson S.J."/>
            <person name="Kagale S."/>
            <person name="Clarke W.E."/>
            <person name="Town C.D."/>
            <person name="Nixon J."/>
            <person name="Krishnakumar V."/>
            <person name="Bidwell S.L."/>
            <person name="Denoeud F."/>
            <person name="Belcram H."/>
            <person name="Links M.G."/>
            <person name="Just J."/>
            <person name="Clarke C."/>
            <person name="Bender T."/>
            <person name="Huebert T."/>
            <person name="Mason A.S."/>
            <person name="Pires J.C."/>
            <person name="Barker G."/>
            <person name="Moore J."/>
            <person name="Walley P.G."/>
            <person name="Manoli S."/>
            <person name="Batley J."/>
            <person name="Edwards D."/>
            <person name="Nelson M.N."/>
            <person name="Wang X."/>
            <person name="Paterson A.H."/>
            <person name="King G."/>
            <person name="Bancroft I."/>
            <person name="Chalhoub B."/>
            <person name="Sharpe A.G."/>
        </authorList>
    </citation>
    <scope>NUCLEOTIDE SEQUENCE</scope>
    <source>
        <strain evidence="2 3">cv. TO1000</strain>
    </source>
</reference>
<dbReference type="AlphaFoldDB" id="A0A0D3AAA0"/>
<feature type="region of interest" description="Disordered" evidence="1">
    <location>
        <begin position="64"/>
        <end position="119"/>
    </location>
</feature>
<protein>
    <submittedName>
        <fullName evidence="2">Uncharacterized protein</fullName>
    </submittedName>
</protein>
<organism evidence="2 3">
    <name type="scientific">Brassica oleracea var. oleracea</name>
    <dbReference type="NCBI Taxonomy" id="109376"/>
    <lineage>
        <taxon>Eukaryota</taxon>
        <taxon>Viridiplantae</taxon>
        <taxon>Streptophyta</taxon>
        <taxon>Embryophyta</taxon>
        <taxon>Tracheophyta</taxon>
        <taxon>Spermatophyta</taxon>
        <taxon>Magnoliopsida</taxon>
        <taxon>eudicotyledons</taxon>
        <taxon>Gunneridae</taxon>
        <taxon>Pentapetalae</taxon>
        <taxon>rosids</taxon>
        <taxon>malvids</taxon>
        <taxon>Brassicales</taxon>
        <taxon>Brassicaceae</taxon>
        <taxon>Brassiceae</taxon>
        <taxon>Brassica</taxon>
    </lineage>
</organism>
<evidence type="ECO:0000313" key="3">
    <source>
        <dbReference type="Proteomes" id="UP000032141"/>
    </source>
</evidence>
<name>A0A0D3AAA0_BRAOL</name>
<proteinExistence type="predicted"/>
<dbReference type="HOGENOM" id="CLU_167104_0_0_1"/>
<dbReference type="Proteomes" id="UP000032141">
    <property type="component" value="Chromosome C1"/>
</dbReference>
<dbReference type="Gramene" id="Bo1g091700.1">
    <property type="protein sequence ID" value="Bo1g091700.1"/>
    <property type="gene ID" value="Bo1g091700"/>
</dbReference>
<sequence>MLRQVGIRALLRSETFSTATMVRKTRSQQYQVDDDIPATQQSVNDLQAQVTALVNAVGALTTQNTTPAIRHRRNTRPSIHDDSEEEDDNPFAPLHQQPAWRRQTNNSDSDSEDRRNNPA</sequence>
<dbReference type="EnsemblPlants" id="Bo1g091700.1">
    <property type="protein sequence ID" value="Bo1g091700.1"/>
    <property type="gene ID" value="Bo1g091700"/>
</dbReference>
<reference evidence="2" key="2">
    <citation type="submission" date="2015-03" db="UniProtKB">
        <authorList>
            <consortium name="EnsemblPlants"/>
        </authorList>
    </citation>
    <scope>IDENTIFICATION</scope>
</reference>
<accession>A0A0D3AAA0</accession>
<evidence type="ECO:0000313" key="2">
    <source>
        <dbReference type="EnsemblPlants" id="Bo1g091700.1"/>
    </source>
</evidence>
<evidence type="ECO:0000256" key="1">
    <source>
        <dbReference type="SAM" id="MobiDB-lite"/>
    </source>
</evidence>